<protein>
    <submittedName>
        <fullName evidence="3">Tetratricopeptide repeat protein</fullName>
    </submittedName>
</protein>
<keyword evidence="4" id="KW-1185">Reference proteome</keyword>
<dbReference type="Gene3D" id="1.25.40.10">
    <property type="entry name" value="Tetratricopeptide repeat domain"/>
    <property type="match status" value="1"/>
</dbReference>
<keyword evidence="2" id="KW-1133">Transmembrane helix</keyword>
<reference evidence="3 4" key="1">
    <citation type="journal article" date="2015" name="Genome Announc.">
        <title>Draft Genome Sequence of the Terrestrial Cyanobacterium Scytonema millei VB511283, Isolated from Eastern India.</title>
        <authorList>
            <person name="Sen D."/>
            <person name="Chandrababunaidu M.M."/>
            <person name="Singh D."/>
            <person name="Sanghi N."/>
            <person name="Ghorai A."/>
            <person name="Mishra G.P."/>
            <person name="Madduluri M."/>
            <person name="Adhikary S.P."/>
            <person name="Tripathy S."/>
        </authorList>
    </citation>
    <scope>NUCLEOTIDE SEQUENCE [LARGE SCALE GENOMIC DNA]</scope>
    <source>
        <strain evidence="3 4">VB511283</strain>
    </source>
</reference>
<feature type="transmembrane region" description="Helical" evidence="2">
    <location>
        <begin position="302"/>
        <end position="323"/>
    </location>
</feature>
<dbReference type="InterPro" id="IPR019734">
    <property type="entry name" value="TPR_rpt"/>
</dbReference>
<name>A0A9X5E8V7_9CYAN</name>
<dbReference type="OrthoDB" id="581260at2"/>
<comment type="caution">
    <text evidence="3">The sequence shown here is derived from an EMBL/GenBank/DDBJ whole genome shotgun (WGS) entry which is preliminary data.</text>
</comment>
<feature type="region of interest" description="Disordered" evidence="1">
    <location>
        <begin position="458"/>
        <end position="481"/>
    </location>
</feature>
<sequence length="481" mass="53381">MTSEFLMTATTLKHTILKHMNQQSSSANKTKTLNLLSIGQRGVGKTVFLAGSYIELHSGFIAERPQKLWFDSHNGQEQEKIEKVLNYITQTGQYPPPTMKIANFNFSLKRHGWWKTKTLCDFSWWDLPGESCDFNNPKYQKLVLSSHGCCAFVNAEALVNNAAYLPQLTQTIDQVVAIASLVNQHNIKYAIALVFTKCDLLAPEPLSLLQIEEKIQPLLSRLDAAKANYQKFYSAIPLVTFAGVPQLKPTGAATPILWLVSELKRLHQTQPKQDLGSGLKQQLLSPVQQTFIFKQMLGSKSLPLILSGIGILGVVGIAATSLWGGKPLAIAPKAALDTDSKIQAYEQLLQNDPGNFDALVELANLRIQQGQPNLAIPLMEKLVRQEPERLELQLNLAQLYKLTEQLPKAESTYDRVLLQEKDNVAALVNKALIRIEQGDRQTANRLFAQAEKAAPPNLKAKVRDIAKNSLSGREQGVGSRE</sequence>
<organism evidence="3 4">
    <name type="scientific">Scytonema millei VB511283</name>
    <dbReference type="NCBI Taxonomy" id="1245923"/>
    <lineage>
        <taxon>Bacteria</taxon>
        <taxon>Bacillati</taxon>
        <taxon>Cyanobacteriota</taxon>
        <taxon>Cyanophyceae</taxon>
        <taxon>Nostocales</taxon>
        <taxon>Scytonemataceae</taxon>
        <taxon>Scytonema</taxon>
    </lineage>
</organism>
<evidence type="ECO:0000256" key="1">
    <source>
        <dbReference type="SAM" id="MobiDB-lite"/>
    </source>
</evidence>
<evidence type="ECO:0000256" key="2">
    <source>
        <dbReference type="SAM" id="Phobius"/>
    </source>
</evidence>
<gene>
    <name evidence="3" type="ORF">QH73_0022910</name>
</gene>
<dbReference type="Pfam" id="PF14559">
    <property type="entry name" value="TPR_19"/>
    <property type="match status" value="1"/>
</dbReference>
<dbReference type="SMART" id="SM00028">
    <property type="entry name" value="TPR"/>
    <property type="match status" value="3"/>
</dbReference>
<proteinExistence type="predicted"/>
<keyword evidence="2" id="KW-0472">Membrane</keyword>
<keyword evidence="2" id="KW-0812">Transmembrane</keyword>
<evidence type="ECO:0000313" key="3">
    <source>
        <dbReference type="EMBL" id="NHC37451.1"/>
    </source>
</evidence>
<dbReference type="SUPFAM" id="SSF52540">
    <property type="entry name" value="P-loop containing nucleoside triphosphate hydrolases"/>
    <property type="match status" value="1"/>
</dbReference>
<dbReference type="EMBL" id="JTJC03000008">
    <property type="protein sequence ID" value="NHC37451.1"/>
    <property type="molecule type" value="Genomic_DNA"/>
</dbReference>
<dbReference type="SUPFAM" id="SSF48452">
    <property type="entry name" value="TPR-like"/>
    <property type="match status" value="1"/>
</dbReference>
<dbReference type="AlphaFoldDB" id="A0A9X5E8V7"/>
<evidence type="ECO:0000313" key="4">
    <source>
        <dbReference type="Proteomes" id="UP000031532"/>
    </source>
</evidence>
<dbReference type="RefSeq" id="WP_052289881.1">
    <property type="nucleotide sequence ID" value="NZ_JTJC03000008.1"/>
</dbReference>
<dbReference type="InterPro" id="IPR027417">
    <property type="entry name" value="P-loop_NTPase"/>
</dbReference>
<dbReference type="Gene3D" id="3.40.50.300">
    <property type="entry name" value="P-loop containing nucleotide triphosphate hydrolases"/>
    <property type="match status" value="1"/>
</dbReference>
<dbReference type="Proteomes" id="UP000031532">
    <property type="component" value="Unassembled WGS sequence"/>
</dbReference>
<accession>A0A9X5E8V7</accession>
<dbReference type="InterPro" id="IPR011990">
    <property type="entry name" value="TPR-like_helical_dom_sf"/>
</dbReference>